<sequence>MTALTDLPTPALLLDRPRFEANCARMRDRVSARGTRLRPHMKTLKAIDAARIAIDPDHGGIAVSTLREADYFAGHGIADIQLAVCLPPGKLAAAAEITRKAPHFSFFLDTVEAAVAAAAFAHAQGITLSAWIEVDCGEHRTGVDPDGDALIAIAQVLAESPVALAGVATHGGHSYRERQPSEIAAIAELERRAVVHAADRLRAEGHDVPGVSAGSTPTAIHGRSADGLTELRPGVYMAGDLFQAAIGSHEPDDMAVSVLASVISHHKGRIMLDAGGLALSKDRSTAALGRDDMGYGLVADLHGRPSFGRLIVETVHQEHGAVPIADEGLAALLPVGAKVRVFPNHVCMTTAMYESYHLTDGDRLTGEWEKTGGW</sequence>
<dbReference type="Gene3D" id="2.40.37.20">
    <property type="entry name" value="D-serine dehydratase-like domain"/>
    <property type="match status" value="1"/>
</dbReference>
<dbReference type="AlphaFoldDB" id="A0A1X7GGM3"/>
<dbReference type="STRING" id="941907.SAMN06295910_1739"/>
<evidence type="ECO:0000313" key="4">
    <source>
        <dbReference type="EMBL" id="SMF69518.1"/>
    </source>
</evidence>
<dbReference type="SUPFAM" id="SSF51419">
    <property type="entry name" value="PLP-binding barrel"/>
    <property type="match status" value="1"/>
</dbReference>
<evidence type="ECO:0000313" key="5">
    <source>
        <dbReference type="Proteomes" id="UP000192934"/>
    </source>
</evidence>
<dbReference type="Gene3D" id="3.20.20.10">
    <property type="entry name" value="Alanine racemase"/>
    <property type="match status" value="1"/>
</dbReference>
<dbReference type="InterPro" id="IPR042208">
    <property type="entry name" value="D-ser_dehydrat-like_sf"/>
</dbReference>
<name>A0A1X7GGM3_9SPHN</name>
<keyword evidence="2" id="KW-0456">Lyase</keyword>
<dbReference type="InterPro" id="IPR051466">
    <property type="entry name" value="D-amino_acid_metab_enzyme"/>
</dbReference>
<evidence type="ECO:0000256" key="1">
    <source>
        <dbReference type="ARBA" id="ARBA00005323"/>
    </source>
</evidence>
<dbReference type="PANTHER" id="PTHR28004:SF2">
    <property type="entry name" value="D-SERINE DEHYDRATASE"/>
    <property type="match status" value="1"/>
</dbReference>
<dbReference type="RefSeq" id="WP_085218412.1">
    <property type="nucleotide sequence ID" value="NZ_LT840185.1"/>
</dbReference>
<keyword evidence="5" id="KW-1185">Reference proteome</keyword>
<protein>
    <submittedName>
        <fullName evidence="4">D-serine deaminase, pyridoxal phosphate-dependent</fullName>
    </submittedName>
</protein>
<feature type="domain" description="D-serine dehydratase-like" evidence="3">
    <location>
        <begin position="255"/>
        <end position="360"/>
    </location>
</feature>
<dbReference type="InterPro" id="IPR026956">
    <property type="entry name" value="D-ser_dehydrat-like_dom"/>
</dbReference>
<dbReference type="GO" id="GO:0036088">
    <property type="term" value="P:D-serine catabolic process"/>
    <property type="evidence" value="ECO:0007669"/>
    <property type="project" value="TreeGrafter"/>
</dbReference>
<dbReference type="InterPro" id="IPR029066">
    <property type="entry name" value="PLP-binding_barrel"/>
</dbReference>
<comment type="similarity">
    <text evidence="1">Belongs to the DSD1 family.</text>
</comment>
<dbReference type="GO" id="GO:0008721">
    <property type="term" value="F:D-serine ammonia-lyase activity"/>
    <property type="evidence" value="ECO:0007669"/>
    <property type="project" value="TreeGrafter"/>
</dbReference>
<proteinExistence type="inferred from homology"/>
<dbReference type="OrthoDB" id="9772497at2"/>
<dbReference type="Proteomes" id="UP000192934">
    <property type="component" value="Chromosome I"/>
</dbReference>
<dbReference type="InterPro" id="IPR001608">
    <property type="entry name" value="Ala_racemase_N"/>
</dbReference>
<accession>A0A1X7GGM3</accession>
<dbReference type="Pfam" id="PF14031">
    <property type="entry name" value="D-ser_dehydrat"/>
    <property type="match status" value="1"/>
</dbReference>
<reference evidence="5" key="1">
    <citation type="submission" date="2017-04" db="EMBL/GenBank/DDBJ databases">
        <authorList>
            <person name="Varghese N."/>
            <person name="Submissions S."/>
        </authorList>
    </citation>
    <scope>NUCLEOTIDE SEQUENCE [LARGE SCALE GENOMIC DNA]</scope>
    <source>
        <strain evidence="5">Dd16</strain>
    </source>
</reference>
<dbReference type="EMBL" id="LT840185">
    <property type="protein sequence ID" value="SMF69518.1"/>
    <property type="molecule type" value="Genomic_DNA"/>
</dbReference>
<organism evidence="4 5">
    <name type="scientific">Allosphingosinicella indica</name>
    <dbReference type="NCBI Taxonomy" id="941907"/>
    <lineage>
        <taxon>Bacteria</taxon>
        <taxon>Pseudomonadati</taxon>
        <taxon>Pseudomonadota</taxon>
        <taxon>Alphaproteobacteria</taxon>
        <taxon>Sphingomonadales</taxon>
        <taxon>Sphingomonadaceae</taxon>
        <taxon>Allosphingosinicella</taxon>
    </lineage>
</organism>
<dbReference type="Pfam" id="PF01168">
    <property type="entry name" value="Ala_racemase_N"/>
    <property type="match status" value="1"/>
</dbReference>
<evidence type="ECO:0000256" key="2">
    <source>
        <dbReference type="ARBA" id="ARBA00023239"/>
    </source>
</evidence>
<evidence type="ECO:0000259" key="3">
    <source>
        <dbReference type="SMART" id="SM01119"/>
    </source>
</evidence>
<dbReference type="PANTHER" id="PTHR28004">
    <property type="entry name" value="ZGC:162816-RELATED"/>
    <property type="match status" value="1"/>
</dbReference>
<dbReference type="SMART" id="SM01119">
    <property type="entry name" value="D-ser_dehydrat"/>
    <property type="match status" value="1"/>
</dbReference>
<gene>
    <name evidence="4" type="ORF">SAMN06295910_1739</name>
</gene>